<accession>A0A0B1R3X3</accession>
<keyword evidence="1" id="KW-0472">Membrane</keyword>
<reference evidence="2 3" key="1">
    <citation type="submission" date="2014-11" db="EMBL/GenBank/DDBJ databases">
        <title>Genome sequencing of Pantoea rodasii ND03.</title>
        <authorList>
            <person name="Muhamad Yunos N.Y."/>
            <person name="Chan K.-G."/>
        </authorList>
    </citation>
    <scope>NUCLEOTIDE SEQUENCE [LARGE SCALE GENOMIC DNA]</scope>
    <source>
        <strain evidence="2 3">ND03</strain>
    </source>
</reference>
<evidence type="ECO:0000313" key="2">
    <source>
        <dbReference type="EMBL" id="KHJ66371.1"/>
    </source>
</evidence>
<dbReference type="NCBIfam" id="NF033883">
    <property type="entry name" value="conj_TraQ_IncI1"/>
    <property type="match status" value="1"/>
</dbReference>
<dbReference type="EMBL" id="JTJJ01000086">
    <property type="protein sequence ID" value="KHJ66371.1"/>
    <property type="molecule type" value="Genomic_DNA"/>
</dbReference>
<organism evidence="2 3">
    <name type="scientific">Pantoea rodasii</name>
    <dbReference type="NCBI Taxonomy" id="1076549"/>
    <lineage>
        <taxon>Bacteria</taxon>
        <taxon>Pseudomonadati</taxon>
        <taxon>Pseudomonadota</taxon>
        <taxon>Gammaproteobacteria</taxon>
        <taxon>Enterobacterales</taxon>
        <taxon>Erwiniaceae</taxon>
        <taxon>Pantoea</taxon>
    </lineage>
</organism>
<dbReference type="InterPro" id="IPR048039">
    <property type="entry name" value="TraQ-like"/>
</dbReference>
<name>A0A0B1R3X3_9GAMM</name>
<gene>
    <name evidence="2" type="ORF">QU24_19645</name>
</gene>
<evidence type="ECO:0000313" key="3">
    <source>
        <dbReference type="Proteomes" id="UP000030853"/>
    </source>
</evidence>
<proteinExistence type="predicted"/>
<keyword evidence="1" id="KW-1133">Transmembrane helix</keyword>
<feature type="transmembrane region" description="Helical" evidence="1">
    <location>
        <begin position="20"/>
        <end position="42"/>
    </location>
</feature>
<dbReference type="Proteomes" id="UP000030853">
    <property type="component" value="Unassembled WGS sequence"/>
</dbReference>
<comment type="caution">
    <text evidence="2">The sequence shown here is derived from an EMBL/GenBank/DDBJ whole genome shotgun (WGS) entry which is preliminary data.</text>
</comment>
<feature type="transmembrane region" description="Helical" evidence="1">
    <location>
        <begin position="103"/>
        <end position="132"/>
    </location>
</feature>
<feature type="transmembrane region" description="Helical" evidence="1">
    <location>
        <begin position="62"/>
        <end position="83"/>
    </location>
</feature>
<protein>
    <submittedName>
        <fullName evidence="2">Conjugal transfer protein</fullName>
    </submittedName>
</protein>
<dbReference type="RefSeq" id="WP_039334530.1">
    <property type="nucleotide sequence ID" value="NZ_JTJJ01000086.1"/>
</dbReference>
<evidence type="ECO:0000256" key="1">
    <source>
        <dbReference type="SAM" id="Phobius"/>
    </source>
</evidence>
<dbReference type="AlphaFoldDB" id="A0A0B1R3X3"/>
<sequence length="179" mass="18561">MGSSLDGIQMLSSLASGLQGAFTDLALTLASLFGVIGAGGFLARQSWLARRAPGQSASGGAVLAWILLCGCLVGLDQLIGAGARQVGWQVSFDAISYVDQGTFGQGAVAANALLSLLRMIGVWFALSGILLWRRSRKDGHSGLTAGNDVSQGTVKFIIGVMFVCNPYLLDALQKTLGLL</sequence>
<keyword evidence="1" id="KW-0812">Transmembrane</keyword>